<dbReference type="InterPro" id="IPR053161">
    <property type="entry name" value="Ulvan_degrading_GH"/>
</dbReference>
<dbReference type="Gene3D" id="2.60.120.260">
    <property type="entry name" value="Galactose-binding domain-like"/>
    <property type="match status" value="1"/>
</dbReference>
<keyword evidence="2" id="KW-1185">Reference proteome</keyword>
<reference evidence="1 2" key="1">
    <citation type="submission" date="2019-03" db="EMBL/GenBank/DDBJ databases">
        <title>Genomic Encyclopedia of Type Strains, Phase IV (KMG-IV): sequencing the most valuable type-strain genomes for metagenomic binning, comparative biology and taxonomic classification.</title>
        <authorList>
            <person name="Goeker M."/>
        </authorList>
    </citation>
    <scope>NUCLEOTIDE SEQUENCE [LARGE SCALE GENOMIC DNA]</scope>
    <source>
        <strain evidence="1 2">DSM 46770</strain>
    </source>
</reference>
<accession>A0A4R6V3C4</accession>
<evidence type="ECO:0000313" key="2">
    <source>
        <dbReference type="Proteomes" id="UP000295281"/>
    </source>
</evidence>
<proteinExistence type="predicted"/>
<dbReference type="AlphaFoldDB" id="A0A4R6V3C4"/>
<dbReference type="PROSITE" id="PS51318">
    <property type="entry name" value="TAT"/>
    <property type="match status" value="1"/>
</dbReference>
<dbReference type="Proteomes" id="UP000295281">
    <property type="component" value="Unassembled WGS sequence"/>
</dbReference>
<dbReference type="InterPro" id="IPR006311">
    <property type="entry name" value="TAT_signal"/>
</dbReference>
<dbReference type="InterPro" id="IPR008979">
    <property type="entry name" value="Galactose-bd-like_sf"/>
</dbReference>
<evidence type="ECO:0000313" key="1">
    <source>
        <dbReference type="EMBL" id="TDQ53037.1"/>
    </source>
</evidence>
<organism evidence="1 2">
    <name type="scientific">Actinorugispora endophytica</name>
    <dbReference type="NCBI Taxonomy" id="1605990"/>
    <lineage>
        <taxon>Bacteria</taxon>
        <taxon>Bacillati</taxon>
        <taxon>Actinomycetota</taxon>
        <taxon>Actinomycetes</taxon>
        <taxon>Streptosporangiales</taxon>
        <taxon>Nocardiopsidaceae</taxon>
        <taxon>Actinorugispora</taxon>
    </lineage>
</organism>
<comment type="caution">
    <text evidence="1">The sequence shown here is derived from an EMBL/GenBank/DDBJ whole genome shotgun (WGS) entry which is preliminary data.</text>
</comment>
<gene>
    <name evidence="1" type="ORF">EV190_105155</name>
</gene>
<dbReference type="Pfam" id="PF17132">
    <property type="entry name" value="Glyco_hydro_106"/>
    <property type="match status" value="2"/>
</dbReference>
<dbReference type="OrthoDB" id="9761519at2"/>
<dbReference type="RefSeq" id="WP_133741142.1">
    <property type="nucleotide sequence ID" value="NZ_SNYN01000005.1"/>
</dbReference>
<dbReference type="EMBL" id="SNYN01000005">
    <property type="protein sequence ID" value="TDQ53037.1"/>
    <property type="molecule type" value="Genomic_DNA"/>
</dbReference>
<dbReference type="SUPFAM" id="SSF49785">
    <property type="entry name" value="Galactose-binding domain-like"/>
    <property type="match status" value="1"/>
</dbReference>
<dbReference type="PANTHER" id="PTHR36848">
    <property type="entry name" value="DNA-BINDING PROTEIN (PUTATIVE SECRETED PROTEIN)-RELATED"/>
    <property type="match status" value="1"/>
</dbReference>
<dbReference type="PANTHER" id="PTHR36848:SF2">
    <property type="entry name" value="SECRETED PROTEIN"/>
    <property type="match status" value="1"/>
</dbReference>
<sequence>MRDPHGEAPSQPLFQPSRRLFLGMGAATGAAVALQPVLGAAPALAGSGDIVDGFAAPARAAQAKFRWWWPHGFVDTAEIEREIDQVADAGFGGLEVADVHHSVTEDLDPENTGWGTPAWVGALEAALTRAEKRGVILDITIGPAWPAAVPTVTPQDKAAMRELAHGLAFVSGGEEFSAAVPEPVVEPAEGVTERTLTAVQVARLADGASTTKAPYALVADTVEEVTDRVEDDHLTWTPPDEGTWAVISYWERGSGQRPERGPHSSPLSYVVDHFGAAGTKAVTDFWEEAILNKRVRKLLKGKAGGALFEDSIEMETEATLWTPSMREDFERYTGYALMPYLPLAVRHDEDRVFSFDSVTDRRLTDDYNEVLSELYIEHHLKPLKKWAAKLGLQYRIQPYGLQTDAVSKAALVDIPEGESLGFKNLDDFRSLAGGRDLGGNTVLSSEAGAVNGGSYSTTWARTVRTISREYAAGVNQAVLHGFSYADAPGAQWPGFAAFTPYSGGIGYSESWGPRLPSWRHAADVSGFLARAQFLLRSGTSTADVAFLRQKGYAGSGFGAAYFSKDGVRAGWTHQFVSPRLLELTDPKVKKKRLAPDGPAYRLLVFEGDAFSGRVPTLPLETARRLLDYARDGLPIIVVGDWSVPESPGVDQGDSAELAEVVADLLAQPGVHRAPDREGIAAGIDALGVSPAVTYAKASPLLHAKRRDKKAELYYFANSSDTETVDHEVTISTDVKKAYPYSLDLWTGDIEPVAVHTAEEGKVTVRVRLAPGAATAIALADRKWVRNGHPKNARVSATDADTVLVADQGHVVRAAKAGTYTTTYDDGGTVSTEIAEVAEPVELTGWTLEVEDWRPGASTTETDISSVELSLDALKPWTELPDLADVSGLGRYTATVDLGEGWTGGFGAYLELGQVTDSFRVTVNGEALPPVDQLARRVDVGPYLRKGKNTVEVEVATTLINRMRVFRPDVYGSARRQECGLMGPVRLVPYGQAGL</sequence>
<protein>
    <submittedName>
        <fullName evidence="1">Alpha-L-rhamnosidase-like protein</fullName>
    </submittedName>
</protein>
<name>A0A4R6V3C4_9ACTN</name>